<name>A0A2G4U510_YERBE</name>
<dbReference type="InterPro" id="IPR036086">
    <property type="entry name" value="ParB/Sulfiredoxin_sf"/>
</dbReference>
<dbReference type="AlphaFoldDB" id="A0A2G4U510"/>
<reference evidence="2 3" key="1">
    <citation type="submission" date="2017-10" db="EMBL/GenBank/DDBJ databases">
        <authorList>
            <person name="Banno H."/>
            <person name="Chua N.-H."/>
        </authorList>
    </citation>
    <scope>NUCLEOTIDE SEQUENCE [LARGE SCALE GENOMIC DNA]</scope>
    <source>
        <strain evidence="2 3">SCPM-O-B-7607</strain>
    </source>
</reference>
<evidence type="ECO:0000313" key="3">
    <source>
        <dbReference type="Proteomes" id="UP000229378"/>
    </source>
</evidence>
<evidence type="ECO:0000256" key="1">
    <source>
        <dbReference type="SAM" id="MobiDB-lite"/>
    </source>
</evidence>
<organism evidence="2 3">
    <name type="scientific">Yersinia bercovieri</name>
    <dbReference type="NCBI Taxonomy" id="634"/>
    <lineage>
        <taxon>Bacteria</taxon>
        <taxon>Pseudomonadati</taxon>
        <taxon>Pseudomonadota</taxon>
        <taxon>Gammaproteobacteria</taxon>
        <taxon>Enterobacterales</taxon>
        <taxon>Yersiniaceae</taxon>
        <taxon>Yersinia</taxon>
    </lineage>
</organism>
<dbReference type="Proteomes" id="UP000229378">
    <property type="component" value="Unassembled WGS sequence"/>
</dbReference>
<comment type="caution">
    <text evidence="2">The sequence shown here is derived from an EMBL/GenBank/DDBJ whole genome shotgun (WGS) entry which is preliminary data.</text>
</comment>
<feature type="compositionally biased region" description="Basic and acidic residues" evidence="1">
    <location>
        <begin position="8"/>
        <end position="17"/>
    </location>
</feature>
<dbReference type="EMBL" id="PEHN01000006">
    <property type="protein sequence ID" value="PHZ27836.1"/>
    <property type="molecule type" value="Genomic_DNA"/>
</dbReference>
<proteinExistence type="predicted"/>
<accession>A0A2G4U510</accession>
<dbReference type="SUPFAM" id="SSF110849">
    <property type="entry name" value="ParB/Sulfiredoxin"/>
    <property type="match status" value="1"/>
</dbReference>
<protein>
    <submittedName>
        <fullName evidence="2">Uncharacterized protein</fullName>
    </submittedName>
</protein>
<sequence>MLYYLRSISDDKSDKNLNPETSKPYPELPFLEFYWGQLLRSKMDLEGYNLHKQDDYIKALAYQVSH</sequence>
<feature type="region of interest" description="Disordered" evidence="1">
    <location>
        <begin position="1"/>
        <end position="23"/>
    </location>
</feature>
<gene>
    <name evidence="2" type="ORF">CS533_08190</name>
</gene>
<evidence type="ECO:0000313" key="2">
    <source>
        <dbReference type="EMBL" id="PHZ27836.1"/>
    </source>
</evidence>